<reference evidence="1 2" key="1">
    <citation type="submission" date="2017-06" db="EMBL/GenBank/DDBJ databases">
        <authorList>
            <person name="Kim H.J."/>
            <person name="Triplett B.A."/>
        </authorList>
    </citation>
    <scope>NUCLEOTIDE SEQUENCE [LARGE SCALE GENOMIC DNA]</scope>
</reference>
<keyword evidence="2" id="KW-1185">Reference proteome</keyword>
<dbReference type="EMBL" id="MF403008">
    <property type="protein sequence ID" value="AUZ95182.1"/>
    <property type="molecule type" value="Genomic_DNA"/>
</dbReference>
<sequence>MLHMHGFTVSSPKLSDLVPYDIQLPNTVSILRISYTYGTFVSIYGSPWVYAGDDEMFYDFIDRVLS</sequence>
<dbReference type="GeneID" id="40088426"/>
<dbReference type="KEGG" id="vg:40088426"/>
<dbReference type="Proteomes" id="UP000223025">
    <property type="component" value="Segment"/>
</dbReference>
<evidence type="ECO:0000313" key="2">
    <source>
        <dbReference type="Proteomes" id="UP000223025"/>
    </source>
</evidence>
<evidence type="ECO:0000313" key="1">
    <source>
        <dbReference type="EMBL" id="AUZ95182.1"/>
    </source>
</evidence>
<protein>
    <submittedName>
        <fullName evidence="1">Uncharacterized protein</fullName>
    </submittedName>
</protein>
<proteinExistence type="predicted"/>
<name>A0A2L0V040_9CAUD</name>
<organism evidence="1 2">
    <name type="scientific">Agrobacterium phage Atu_ph07</name>
    <dbReference type="NCBI Taxonomy" id="2024264"/>
    <lineage>
        <taxon>Viruses</taxon>
        <taxon>Duplodnaviria</taxon>
        <taxon>Heunggongvirae</taxon>
        <taxon>Uroviricota</taxon>
        <taxon>Caudoviricetes</taxon>
        <taxon>Polybotosvirus</taxon>
        <taxon>Polybotosvirus Atuph07</taxon>
    </lineage>
</organism>
<dbReference type="RefSeq" id="YP_009612088.1">
    <property type="nucleotide sequence ID" value="NC_042013.1"/>
</dbReference>
<accession>A0A2L0V040</accession>